<evidence type="ECO:0000313" key="2">
    <source>
        <dbReference type="EMBL" id="PCF95612.1"/>
    </source>
</evidence>
<dbReference type="InterPro" id="IPR028973">
    <property type="entry name" value="PhnB-like"/>
</dbReference>
<gene>
    <name evidence="2" type="ORF">CPA45_11210</name>
</gene>
<dbReference type="AlphaFoldDB" id="A0A2A4HL16"/>
<sequence length="304" mass="34136">MATAQQKIVPHLWFNKEAVEAANFYCMVFPDSVITSTTTLHNTPGGDCDLVSFVLSGYSFMAINAGPLFKFNPSVSFIVNFDPARDQYARAKLDAAWAKLAEGGKVLMPLDAYPFSKRYGWIQDRFGLSWQLSLANPEAEARPFIVPALLFVGDVYGKAEEASSFYLSAFGDTKRGEVARYPEGMEPDQEGALMYTDFTLEGQWFAAMDSAHTHDFGFNEAISFLVNCTTQSEIDSYWQKLSAVPEAEQCGWLKDKYGLSWQVCPEVLHQMLLDPDGERVNRVTQAFLKMKKFDLATLQSAYYQ</sequence>
<dbReference type="InterPro" id="IPR029068">
    <property type="entry name" value="Glyas_Bleomycin-R_OHBP_Dase"/>
</dbReference>
<evidence type="ECO:0000313" key="3">
    <source>
        <dbReference type="Proteomes" id="UP000218677"/>
    </source>
</evidence>
<feature type="domain" description="PhnB-like" evidence="1">
    <location>
        <begin position="6"/>
        <end position="132"/>
    </location>
</feature>
<comment type="caution">
    <text evidence="2">The sequence shown here is derived from an EMBL/GenBank/DDBJ whole genome shotgun (WGS) entry which is preliminary data.</text>
</comment>
<evidence type="ECO:0000259" key="1">
    <source>
        <dbReference type="Pfam" id="PF06983"/>
    </source>
</evidence>
<keyword evidence="3" id="KW-1185">Reference proteome</keyword>
<dbReference type="Gene3D" id="3.30.720.100">
    <property type="match status" value="1"/>
</dbReference>
<dbReference type="CDD" id="cd06588">
    <property type="entry name" value="PhnB_like"/>
    <property type="match status" value="2"/>
</dbReference>
<dbReference type="Pfam" id="PF06983">
    <property type="entry name" value="3-dmu-9_3-mt"/>
    <property type="match status" value="2"/>
</dbReference>
<reference evidence="3" key="1">
    <citation type="submission" date="2017-09" db="EMBL/GenBank/DDBJ databases">
        <authorList>
            <person name="Cho G.-S."/>
            <person name="Oguntoyinbo F.A."/>
            <person name="Cnockaert M."/>
            <person name="Kabisch J."/>
            <person name="Neve H."/>
            <person name="Bockelmann W."/>
            <person name="Wenning M."/>
            <person name="Franz C.M."/>
            <person name="Vandamme P."/>
        </authorList>
    </citation>
    <scope>NUCLEOTIDE SEQUENCE [LARGE SCALE GENOMIC DNA]</scope>
    <source>
        <strain evidence="3">MBT G8648</strain>
    </source>
</reference>
<dbReference type="SUPFAM" id="SSF54593">
    <property type="entry name" value="Glyoxalase/Bleomycin resistance protein/Dihydroxybiphenyl dioxygenase"/>
    <property type="match status" value="2"/>
</dbReference>
<dbReference type="Gene3D" id="3.10.180.10">
    <property type="entry name" value="2,3-Dihydroxybiphenyl 1,2-Dioxygenase, domain 1"/>
    <property type="match status" value="1"/>
</dbReference>
<dbReference type="Gene3D" id="3.30.720.110">
    <property type="match status" value="1"/>
</dbReference>
<feature type="domain" description="PhnB-like" evidence="1">
    <location>
        <begin position="145"/>
        <end position="264"/>
    </location>
</feature>
<protein>
    <recommendedName>
        <fullName evidence="1">PhnB-like domain-containing protein</fullName>
    </recommendedName>
</protein>
<accession>A0A2A4HL16</accession>
<dbReference type="Proteomes" id="UP000218677">
    <property type="component" value="Unassembled WGS sequence"/>
</dbReference>
<proteinExistence type="predicted"/>
<organism evidence="2 3">
    <name type="scientific">Vreelandella nigrificans</name>
    <dbReference type="NCBI Taxonomy" id="2042704"/>
    <lineage>
        <taxon>Bacteria</taxon>
        <taxon>Pseudomonadati</taxon>
        <taxon>Pseudomonadota</taxon>
        <taxon>Gammaproteobacteria</taxon>
        <taxon>Oceanospirillales</taxon>
        <taxon>Halomonadaceae</taxon>
        <taxon>Vreelandella</taxon>
    </lineage>
</organism>
<dbReference type="PANTHER" id="PTHR33990">
    <property type="entry name" value="PROTEIN YJDN-RELATED"/>
    <property type="match status" value="1"/>
</dbReference>
<name>A0A2A4HL16_9GAMM</name>
<dbReference type="OrthoDB" id="5293819at2"/>
<dbReference type="RefSeq" id="WP_096651628.1">
    <property type="nucleotide sequence ID" value="NZ_NWUX01000008.1"/>
</dbReference>
<dbReference type="EMBL" id="NWUX01000008">
    <property type="protein sequence ID" value="PCF95612.1"/>
    <property type="molecule type" value="Genomic_DNA"/>
</dbReference>